<keyword evidence="6" id="KW-0723">Serine/threonine-protein kinase</keyword>
<dbReference type="STRING" id="1150469.RSPPHO_02782"/>
<dbReference type="GO" id="GO:0006511">
    <property type="term" value="P:ubiquitin-dependent protein catabolic process"/>
    <property type="evidence" value="ECO:0007669"/>
    <property type="project" value="TreeGrafter"/>
</dbReference>
<dbReference type="Gene3D" id="3.40.50.10140">
    <property type="entry name" value="Toll/interleukin-1 receptor homology (TIR) domain"/>
    <property type="match status" value="1"/>
</dbReference>
<dbReference type="AlphaFoldDB" id="H6SP83"/>
<evidence type="ECO:0000256" key="2">
    <source>
        <dbReference type="ARBA" id="ARBA00022737"/>
    </source>
</evidence>
<dbReference type="KEGG" id="rpm:RSPPHO_02782"/>
<dbReference type="eggNOG" id="COG3420">
    <property type="taxonomic scope" value="Bacteria"/>
</dbReference>
<keyword evidence="2" id="KW-0677">Repeat</keyword>
<accession>H6SP83</accession>
<keyword evidence="6" id="KW-0418">Kinase</keyword>
<dbReference type="PANTHER" id="PTHR22990">
    <property type="entry name" value="F-BOX ONLY PROTEIN"/>
    <property type="match status" value="1"/>
</dbReference>
<evidence type="ECO:0000313" key="6">
    <source>
        <dbReference type="EMBL" id="CCG09408.1"/>
    </source>
</evidence>
<organism evidence="6 7">
    <name type="scientific">Pararhodospirillum photometricum DSM 122</name>
    <dbReference type="NCBI Taxonomy" id="1150469"/>
    <lineage>
        <taxon>Bacteria</taxon>
        <taxon>Pseudomonadati</taxon>
        <taxon>Pseudomonadota</taxon>
        <taxon>Alphaproteobacteria</taxon>
        <taxon>Rhodospirillales</taxon>
        <taxon>Rhodospirillaceae</taxon>
        <taxon>Pararhodospirillum</taxon>
    </lineage>
</organism>
<comment type="pathway">
    <text evidence="1">Protein modification; protein ubiquitination.</text>
</comment>
<dbReference type="SUPFAM" id="SSF51126">
    <property type="entry name" value="Pectin lyase-like"/>
    <property type="match status" value="1"/>
</dbReference>
<dbReference type="InterPro" id="IPR051550">
    <property type="entry name" value="SCF-Subunits/Alg-Epimerases"/>
</dbReference>
<name>H6SP83_PARPM</name>
<dbReference type="InterPro" id="IPR012334">
    <property type="entry name" value="Pectin_lyas_fold"/>
</dbReference>
<keyword evidence="3" id="KW-0833">Ubl conjugation pathway</keyword>
<feature type="region of interest" description="Disordered" evidence="4">
    <location>
        <begin position="173"/>
        <end position="198"/>
    </location>
</feature>
<proteinExistence type="predicted"/>
<evidence type="ECO:0000313" key="7">
    <source>
        <dbReference type="Proteomes" id="UP000033220"/>
    </source>
</evidence>
<dbReference type="SUPFAM" id="SSF52200">
    <property type="entry name" value="Toll/Interleukin receptor TIR domain"/>
    <property type="match status" value="1"/>
</dbReference>
<protein>
    <submittedName>
        <fullName evidence="6">Serine/threonine protein kinase</fullName>
    </submittedName>
</protein>
<evidence type="ECO:0000256" key="3">
    <source>
        <dbReference type="ARBA" id="ARBA00022786"/>
    </source>
</evidence>
<evidence type="ECO:0000256" key="1">
    <source>
        <dbReference type="ARBA" id="ARBA00004906"/>
    </source>
</evidence>
<sequence>MILAGFWSYTRFDDDHEGGRITRLRERLERSIRFVTGADLPIFQDRKDIGFGENWERRITKSLDETLLLFPVMTPSFLTSVACRQEVLAFAKRQEALKRDDLILPISYFLTGQKNASPLLLADPEAREVAEILKRHQSEDWHSLRGTPETDPAYRDAIERLARRVEEALIRSRGAIGTSDNRPPPPHPVASPEIGVPPSVIGTAKETGAARPENDRGDAAPIILKTVHQMPGRGDYTSITEAVKAAAPGTRILVAPGLYRESITLDKPLELIGNGERDDIIIEATDAETLIFDTNIGLVRNLTLRSVMRNIKSYCVWIRQGRLELDACDLSSDSLACLAVENNAAPWVRRNRIHDGKAGGIFVYEQGRGTFEDNEVTGNASAGIEVIEGADPVVRRNQISQNAYEGIWVYNKGAGTYENNDLRNNVRGAWDIDTSSKALVKRFDNRGNVTLPLTPPLTRNRVKGLGPLRGAGQSPAFFVFPTQKQRPPGDGGLGLLYKNGASGGIRTHDLWLRRPTLYPAELRARREAQCSQGGWGCQEGK</sequence>
<dbReference type="SMART" id="SM00710">
    <property type="entry name" value="PbH1"/>
    <property type="match status" value="5"/>
</dbReference>
<dbReference type="EMBL" id="HE663493">
    <property type="protein sequence ID" value="CCG09408.1"/>
    <property type="molecule type" value="Genomic_DNA"/>
</dbReference>
<dbReference type="InterPro" id="IPR011050">
    <property type="entry name" value="Pectin_lyase_fold/virulence"/>
</dbReference>
<dbReference type="Gene3D" id="2.160.20.10">
    <property type="entry name" value="Single-stranded right-handed beta-helix, Pectin lyase-like"/>
    <property type="match status" value="2"/>
</dbReference>
<dbReference type="InterPro" id="IPR039448">
    <property type="entry name" value="Beta_helix"/>
</dbReference>
<feature type="domain" description="Right handed beta helix" evidence="5">
    <location>
        <begin position="299"/>
        <end position="440"/>
    </location>
</feature>
<dbReference type="Proteomes" id="UP000033220">
    <property type="component" value="Chromosome DSM 122"/>
</dbReference>
<reference evidence="6 7" key="1">
    <citation type="submission" date="2012-02" db="EMBL/GenBank/DDBJ databases">
        <title>Shotgun genome sequence of Phaeospirillum photometricum DSM 122.</title>
        <authorList>
            <person name="Duquesne K."/>
            <person name="Sturgis J."/>
        </authorList>
    </citation>
    <scope>NUCLEOTIDE SEQUENCE [LARGE SCALE GENOMIC DNA]</scope>
    <source>
        <strain evidence="7">DSM122</strain>
    </source>
</reference>
<dbReference type="InterPro" id="IPR035897">
    <property type="entry name" value="Toll_tir_struct_dom_sf"/>
</dbReference>
<dbReference type="GO" id="GO:0004674">
    <property type="term" value="F:protein serine/threonine kinase activity"/>
    <property type="evidence" value="ECO:0007669"/>
    <property type="project" value="UniProtKB-KW"/>
</dbReference>
<keyword evidence="6" id="KW-0808">Transferase</keyword>
<dbReference type="Pfam" id="PF13229">
    <property type="entry name" value="Beta_helix"/>
    <property type="match status" value="1"/>
</dbReference>
<evidence type="ECO:0000259" key="5">
    <source>
        <dbReference type="Pfam" id="PF13229"/>
    </source>
</evidence>
<dbReference type="PANTHER" id="PTHR22990:SF15">
    <property type="entry name" value="F-BOX ONLY PROTEIN 10"/>
    <property type="match status" value="1"/>
</dbReference>
<dbReference type="NCBIfam" id="TIGR03804">
    <property type="entry name" value="para_beta_helix"/>
    <property type="match status" value="2"/>
</dbReference>
<evidence type="ECO:0000256" key="4">
    <source>
        <dbReference type="SAM" id="MobiDB-lite"/>
    </source>
</evidence>
<dbReference type="InterPro" id="IPR022441">
    <property type="entry name" value="Para_beta_helix_rpt-2"/>
</dbReference>
<dbReference type="InterPro" id="IPR006626">
    <property type="entry name" value="PbH1"/>
</dbReference>
<gene>
    <name evidence="6" type="ORF">RSPPHO_02782</name>
</gene>
<dbReference type="HOGENOM" id="CLU_558868_0_0_5"/>
<keyword evidence="7" id="KW-1185">Reference proteome</keyword>
<dbReference type="AntiFam" id="ANF00012">
    <property type="entry name" value="tRNA translation"/>
</dbReference>